<dbReference type="InParanoid" id="A0A2V0PQN7"/>
<feature type="compositionally biased region" description="Low complexity" evidence="1">
    <location>
        <begin position="36"/>
        <end position="56"/>
    </location>
</feature>
<keyword evidence="3" id="KW-1185">Reference proteome</keyword>
<protein>
    <submittedName>
        <fullName evidence="2">Uncharacterized protein</fullName>
    </submittedName>
</protein>
<evidence type="ECO:0000256" key="1">
    <source>
        <dbReference type="SAM" id="MobiDB-lite"/>
    </source>
</evidence>
<dbReference type="EMBL" id="BDRX01000162">
    <property type="protein sequence ID" value="GBF99535.1"/>
    <property type="molecule type" value="Genomic_DNA"/>
</dbReference>
<evidence type="ECO:0000313" key="3">
    <source>
        <dbReference type="Proteomes" id="UP000247498"/>
    </source>
</evidence>
<comment type="caution">
    <text evidence="2">The sequence shown here is derived from an EMBL/GenBank/DDBJ whole genome shotgun (WGS) entry which is preliminary data.</text>
</comment>
<accession>A0A2V0PQN7</accession>
<dbReference type="AlphaFoldDB" id="A0A2V0PQN7"/>
<name>A0A2V0PQN7_9CHLO</name>
<proteinExistence type="predicted"/>
<organism evidence="2 3">
    <name type="scientific">Raphidocelis subcapitata</name>
    <dbReference type="NCBI Taxonomy" id="307507"/>
    <lineage>
        <taxon>Eukaryota</taxon>
        <taxon>Viridiplantae</taxon>
        <taxon>Chlorophyta</taxon>
        <taxon>core chlorophytes</taxon>
        <taxon>Chlorophyceae</taxon>
        <taxon>CS clade</taxon>
        <taxon>Sphaeropleales</taxon>
        <taxon>Selenastraceae</taxon>
        <taxon>Raphidocelis</taxon>
    </lineage>
</organism>
<reference evidence="2 3" key="1">
    <citation type="journal article" date="2018" name="Sci. Rep.">
        <title>Raphidocelis subcapitata (=Pseudokirchneriella subcapitata) provides an insight into genome evolution and environmental adaptations in the Sphaeropleales.</title>
        <authorList>
            <person name="Suzuki S."/>
            <person name="Yamaguchi H."/>
            <person name="Nakajima N."/>
            <person name="Kawachi M."/>
        </authorList>
    </citation>
    <scope>NUCLEOTIDE SEQUENCE [LARGE SCALE GENOMIC DNA]</scope>
    <source>
        <strain evidence="2 3">NIES-35</strain>
    </source>
</reference>
<evidence type="ECO:0000313" key="2">
    <source>
        <dbReference type="EMBL" id="GBF99535.1"/>
    </source>
</evidence>
<gene>
    <name evidence="2" type="ORF">Rsub_12341</name>
</gene>
<dbReference type="OrthoDB" id="10602972at2759"/>
<feature type="region of interest" description="Disordered" evidence="1">
    <location>
        <begin position="36"/>
        <end position="81"/>
    </location>
</feature>
<sequence length="168" mass="17348">MQPALLVRGVACGALSRAGPADALNSLQRALSVSSRAAAADEGPADAAAEAASSDSGKQEQRGGAEGLASSSGRAPHISLDDPQLRLNLSFNASFKTDEERLYRVGMVAAMERKGRTELRKVLAANRLALRDAAAGPAALRGPSSLLDRATARLAEMEAEARRLGGTP</sequence>
<dbReference type="Proteomes" id="UP000247498">
    <property type="component" value="Unassembled WGS sequence"/>
</dbReference>